<feature type="domain" description="Purine catabolism PurC-like" evidence="1">
    <location>
        <begin position="11"/>
        <end position="127"/>
    </location>
</feature>
<dbReference type="AlphaFoldDB" id="A0A0U4GBU8"/>
<dbReference type="EMBL" id="CP013862">
    <property type="protein sequence ID" value="ALX50186.1"/>
    <property type="molecule type" value="Genomic_DNA"/>
</dbReference>
<name>A0A0U4GBU8_9BACI</name>
<reference evidence="2 3" key="1">
    <citation type="submission" date="2016-01" db="EMBL/GenBank/DDBJ databases">
        <title>Complete genome sequence of strain Lentibacillus amyloliquefaciens LAM0015T isolated from saline sediment.</title>
        <authorList>
            <person name="Wang J.-L."/>
            <person name="He M.-X."/>
        </authorList>
    </citation>
    <scope>NUCLEOTIDE SEQUENCE [LARGE SCALE GENOMIC DNA]</scope>
    <source>
        <strain evidence="2 3">LAM0015</strain>
    </source>
</reference>
<organism evidence="2 3">
    <name type="scientific">Lentibacillus amyloliquefaciens</name>
    <dbReference type="NCBI Taxonomy" id="1472767"/>
    <lineage>
        <taxon>Bacteria</taxon>
        <taxon>Bacillati</taxon>
        <taxon>Bacillota</taxon>
        <taxon>Bacilli</taxon>
        <taxon>Bacillales</taxon>
        <taxon>Bacillaceae</taxon>
        <taxon>Lentibacillus</taxon>
    </lineage>
</organism>
<dbReference type="RefSeq" id="WP_068447428.1">
    <property type="nucleotide sequence ID" value="NZ_CP013862.1"/>
</dbReference>
<dbReference type="OrthoDB" id="143422at2"/>
<evidence type="ECO:0000259" key="1">
    <source>
        <dbReference type="Pfam" id="PF07905"/>
    </source>
</evidence>
<dbReference type="KEGG" id="lao:AOX59_17355"/>
<evidence type="ECO:0000313" key="2">
    <source>
        <dbReference type="EMBL" id="ALX50186.1"/>
    </source>
</evidence>
<dbReference type="Proteomes" id="UP000050331">
    <property type="component" value="Chromosome"/>
</dbReference>
<protein>
    <recommendedName>
        <fullName evidence="1">Purine catabolism PurC-like domain-containing protein</fullName>
    </recommendedName>
</protein>
<gene>
    <name evidence="2" type="ORF">AOX59_17355</name>
</gene>
<accession>A0A0U4GBU8</accession>
<sequence length="248" mass="28346">MSSFNLTINDALNSDLFKSARVLAGEKGLDKNIKWTHIIETDDFDDLLNGGELVLTTGTGLSLESSLNTYERLIDKHVAGICIEIGHHFTKLPAEIKQFADEHHFPVIAFEEVVKFVDITQHLHTHIIDQHHQMLHEISELTQAFTELSLSPNGILKILQKLNNQFQSYALFMTDEAKAYYYPPEGKAFNESLASYVQNHRNANVFENIITIDDKKFALSPVNVVGQIWDIYVFRLLKHLQTNFYLLC</sequence>
<proteinExistence type="predicted"/>
<dbReference type="InterPro" id="IPR012914">
    <property type="entry name" value="PucR_dom"/>
</dbReference>
<dbReference type="STRING" id="1472767.AOX59_17355"/>
<evidence type="ECO:0000313" key="3">
    <source>
        <dbReference type="Proteomes" id="UP000050331"/>
    </source>
</evidence>
<dbReference type="Pfam" id="PF07905">
    <property type="entry name" value="PucR"/>
    <property type="match status" value="1"/>
</dbReference>
<keyword evidence="3" id="KW-1185">Reference proteome</keyword>